<dbReference type="InterPro" id="IPR029753">
    <property type="entry name" value="D-isomer_DH_CS"/>
</dbReference>
<dbReference type="EMBL" id="MNVO01000018">
    <property type="protein sequence ID" value="OIO33156.1"/>
    <property type="molecule type" value="Genomic_DNA"/>
</dbReference>
<sequence length="335" mass="37281">MKILSFHNESWERDFLKEKLPAAEFLFFEGTVQDNADMRNDEAEVLSVFVDSHIGKEELDRFPKVKLIATRSTGFDHIDLIETAAHGIVVSNVPTYGENTVAEQAFALLLALSRRIYESYDRVLKEGTFSPEGLRGFDLQGKTMGVVGTGHIGVHTIRIAKGFEMEVVAFDVHRNEELAARMGFRYAEFDELIASSDVISLHAPYNEHTHHMINMDNVGKIKKGAYLINTARGGLVETRAMITALESGILAGAGLDVLEEEGYMKDDVVLLTQEHPNPESLAMVLSNQYLIDHPRVLITPHNAFNTKEAIERILSVTTENVKAFAGGTPQNVINR</sequence>
<dbReference type="InterPro" id="IPR058205">
    <property type="entry name" value="D-LDH-like"/>
</dbReference>
<dbReference type="PROSITE" id="PS00670">
    <property type="entry name" value="D_2_HYDROXYACID_DH_2"/>
    <property type="match status" value="1"/>
</dbReference>
<evidence type="ECO:0000313" key="8">
    <source>
        <dbReference type="Proteomes" id="UP000183206"/>
    </source>
</evidence>
<evidence type="ECO:0008006" key="9">
    <source>
        <dbReference type="Google" id="ProtNLM"/>
    </source>
</evidence>
<dbReference type="Pfam" id="PF00389">
    <property type="entry name" value="2-Hacid_dh"/>
    <property type="match status" value="1"/>
</dbReference>
<evidence type="ECO:0000256" key="1">
    <source>
        <dbReference type="ARBA" id="ARBA00005854"/>
    </source>
</evidence>
<dbReference type="Pfam" id="PF02826">
    <property type="entry name" value="2-Hacid_dh_C"/>
    <property type="match status" value="1"/>
</dbReference>
<dbReference type="PANTHER" id="PTHR43026">
    <property type="entry name" value="2-HYDROXYACID DEHYDROGENASE HOMOLOG 1-RELATED"/>
    <property type="match status" value="1"/>
</dbReference>
<dbReference type="PANTHER" id="PTHR43026:SF1">
    <property type="entry name" value="2-HYDROXYACID DEHYDROGENASE HOMOLOG 1-RELATED"/>
    <property type="match status" value="1"/>
</dbReference>
<dbReference type="GO" id="GO:0008720">
    <property type="term" value="F:D-lactate dehydrogenase (NAD+) activity"/>
    <property type="evidence" value="ECO:0007669"/>
    <property type="project" value="TreeGrafter"/>
</dbReference>
<dbReference type="InterPro" id="IPR006139">
    <property type="entry name" value="D-isomer_2_OHA_DH_cat_dom"/>
</dbReference>
<gene>
    <name evidence="7" type="ORF">AUJ44_01010</name>
</gene>
<dbReference type="Proteomes" id="UP000183206">
    <property type="component" value="Unassembled WGS sequence"/>
</dbReference>
<dbReference type="InterPro" id="IPR006140">
    <property type="entry name" value="D-isomer_DH_NAD-bd"/>
</dbReference>
<dbReference type="SUPFAM" id="SSF51735">
    <property type="entry name" value="NAD(P)-binding Rossmann-fold domains"/>
    <property type="match status" value="1"/>
</dbReference>
<dbReference type="Gene3D" id="3.40.50.720">
    <property type="entry name" value="NAD(P)-binding Rossmann-like Domain"/>
    <property type="match status" value="2"/>
</dbReference>
<dbReference type="GO" id="GO:0051287">
    <property type="term" value="F:NAD binding"/>
    <property type="evidence" value="ECO:0007669"/>
    <property type="project" value="InterPro"/>
</dbReference>
<evidence type="ECO:0000313" key="7">
    <source>
        <dbReference type="EMBL" id="OIO33156.1"/>
    </source>
</evidence>
<feature type="domain" description="D-isomer specific 2-hydroxyacid dehydrogenase catalytic" evidence="5">
    <location>
        <begin position="32"/>
        <end position="334"/>
    </location>
</feature>
<name>A0A1J4V7P2_9BACT</name>
<evidence type="ECO:0000256" key="3">
    <source>
        <dbReference type="ARBA" id="ARBA00023027"/>
    </source>
</evidence>
<organism evidence="7 8">
    <name type="scientific">Candidatus Nomurabacteria bacterium CG1_02_47_685</name>
    <dbReference type="NCBI Taxonomy" id="1805282"/>
    <lineage>
        <taxon>Bacteria</taxon>
        <taxon>Candidatus Nomuraibacteriota</taxon>
    </lineage>
</organism>
<evidence type="ECO:0000259" key="6">
    <source>
        <dbReference type="Pfam" id="PF02826"/>
    </source>
</evidence>
<dbReference type="AlphaFoldDB" id="A0A1J4V7P2"/>
<evidence type="ECO:0000256" key="4">
    <source>
        <dbReference type="RuleBase" id="RU003719"/>
    </source>
</evidence>
<protein>
    <recommendedName>
        <fullName evidence="9">Hydroxyacid dehydrogenase</fullName>
    </recommendedName>
</protein>
<evidence type="ECO:0000259" key="5">
    <source>
        <dbReference type="Pfam" id="PF00389"/>
    </source>
</evidence>
<dbReference type="STRING" id="1805282.AUJ44_01010"/>
<accession>A0A1J4V7P2</accession>
<comment type="caution">
    <text evidence="7">The sequence shown here is derived from an EMBL/GenBank/DDBJ whole genome shotgun (WGS) entry which is preliminary data.</text>
</comment>
<dbReference type="InterPro" id="IPR029752">
    <property type="entry name" value="D-isomer_DH_CS1"/>
</dbReference>
<keyword evidence="3" id="KW-0520">NAD</keyword>
<evidence type="ECO:0000256" key="2">
    <source>
        <dbReference type="ARBA" id="ARBA00023002"/>
    </source>
</evidence>
<dbReference type="PROSITE" id="PS00065">
    <property type="entry name" value="D_2_HYDROXYACID_DH_1"/>
    <property type="match status" value="1"/>
</dbReference>
<feature type="domain" description="D-isomer specific 2-hydroxyacid dehydrogenase NAD-binding" evidence="6">
    <location>
        <begin position="106"/>
        <end position="303"/>
    </location>
</feature>
<dbReference type="InterPro" id="IPR036291">
    <property type="entry name" value="NAD(P)-bd_dom_sf"/>
</dbReference>
<comment type="similarity">
    <text evidence="1 4">Belongs to the D-isomer specific 2-hydroxyacid dehydrogenase family.</text>
</comment>
<keyword evidence="2 4" id="KW-0560">Oxidoreductase</keyword>
<reference evidence="7 8" key="1">
    <citation type="journal article" date="2016" name="Environ. Microbiol.">
        <title>Genomic resolution of a cold subsurface aquifer community provides metabolic insights for novel microbes adapted to high CO concentrations.</title>
        <authorList>
            <person name="Probst A.J."/>
            <person name="Castelle C.J."/>
            <person name="Singh A."/>
            <person name="Brown C.T."/>
            <person name="Anantharaman K."/>
            <person name="Sharon I."/>
            <person name="Hug L.A."/>
            <person name="Burstein D."/>
            <person name="Emerson J.B."/>
            <person name="Thomas B.C."/>
            <person name="Banfield J.F."/>
        </authorList>
    </citation>
    <scope>NUCLEOTIDE SEQUENCE [LARGE SCALE GENOMIC DNA]</scope>
    <source>
        <strain evidence="7">CG1_02_47_685</strain>
    </source>
</reference>
<dbReference type="SUPFAM" id="SSF52283">
    <property type="entry name" value="Formate/glycerate dehydrogenase catalytic domain-like"/>
    <property type="match status" value="1"/>
</dbReference>
<proteinExistence type="inferred from homology"/>